<dbReference type="STRING" id="106582.ENSMZEP00005010350"/>
<keyword evidence="5" id="KW-0732">Signal</keyword>
<evidence type="ECO:0000256" key="2">
    <source>
        <dbReference type="ARBA" id="ARBA00022692"/>
    </source>
</evidence>
<dbReference type="GO" id="GO:0005886">
    <property type="term" value="C:plasma membrane"/>
    <property type="evidence" value="ECO:0007669"/>
    <property type="project" value="TreeGrafter"/>
</dbReference>
<evidence type="ECO:0000313" key="8">
    <source>
        <dbReference type="Proteomes" id="UP000265160"/>
    </source>
</evidence>
<protein>
    <recommendedName>
        <fullName evidence="6">Immunoglobulin V-set domain-containing protein</fullName>
    </recommendedName>
</protein>
<feature type="domain" description="Immunoglobulin V-set" evidence="6">
    <location>
        <begin position="20"/>
        <end position="108"/>
    </location>
</feature>
<evidence type="ECO:0000256" key="3">
    <source>
        <dbReference type="ARBA" id="ARBA00023136"/>
    </source>
</evidence>
<proteinExistence type="predicted"/>
<feature type="signal peptide" evidence="5">
    <location>
        <begin position="1"/>
        <end position="15"/>
    </location>
</feature>
<dbReference type="Gene3D" id="2.60.40.10">
    <property type="entry name" value="Immunoglobulins"/>
    <property type="match status" value="1"/>
</dbReference>
<keyword evidence="3 4" id="KW-0472">Membrane</keyword>
<reference evidence="7" key="2">
    <citation type="submission" date="2025-08" db="UniProtKB">
        <authorList>
            <consortium name="Ensembl"/>
        </authorList>
    </citation>
    <scope>IDENTIFICATION</scope>
</reference>
<sequence>MKFLLLLVLSITTDAIKKSATVGKNFTYWCKYNQDISSLKTFFCKGEDPSICKPLINNRKTHINRLSTSDTKNKITITVREITLNDSGTYWCGAERPDNQTSNVFFGRLFLTVGDKMALFVYFSCCASVFATLLSSALRIYDLHALLAIKSAMDNFQSQRNKVVFPPPLERGAAPGLPPFLLVSSFLLPRPHRRKQRTWSSGALLLGCRW</sequence>
<dbReference type="PANTHER" id="PTHR11860">
    <property type="entry name" value="POLYMERIC-IMMUNOGLOBULIN RECEPTOR"/>
    <property type="match status" value="1"/>
</dbReference>
<reference evidence="7" key="3">
    <citation type="submission" date="2025-09" db="UniProtKB">
        <authorList>
            <consortium name="Ensembl"/>
        </authorList>
    </citation>
    <scope>IDENTIFICATION</scope>
</reference>
<dbReference type="InterPro" id="IPR013106">
    <property type="entry name" value="Ig_V-set"/>
</dbReference>
<comment type="subcellular location">
    <subcellularLocation>
        <location evidence="1">Membrane</location>
    </subcellularLocation>
</comment>
<evidence type="ECO:0000313" key="7">
    <source>
        <dbReference type="Ensembl" id="ENSMZEP00005010350.1"/>
    </source>
</evidence>
<keyword evidence="8" id="KW-1185">Reference proteome</keyword>
<dbReference type="Proteomes" id="UP000265160">
    <property type="component" value="LG5"/>
</dbReference>
<dbReference type="GO" id="GO:0004888">
    <property type="term" value="F:transmembrane signaling receptor activity"/>
    <property type="evidence" value="ECO:0007669"/>
    <property type="project" value="TreeGrafter"/>
</dbReference>
<keyword evidence="2 4" id="KW-0812">Transmembrane</keyword>
<evidence type="ECO:0000256" key="1">
    <source>
        <dbReference type="ARBA" id="ARBA00004370"/>
    </source>
</evidence>
<dbReference type="PANTHER" id="PTHR11860:SF87">
    <property type="entry name" value="CMRF35-LIKE MOLECULE 8"/>
    <property type="match status" value="1"/>
</dbReference>
<keyword evidence="4" id="KW-1133">Transmembrane helix</keyword>
<dbReference type="Ensembl" id="ENSMZET00005010721.1">
    <property type="protein sequence ID" value="ENSMZEP00005010350.1"/>
    <property type="gene ID" value="ENSMZEG00005007805.1"/>
</dbReference>
<dbReference type="InterPro" id="IPR036179">
    <property type="entry name" value="Ig-like_dom_sf"/>
</dbReference>
<feature type="transmembrane region" description="Helical" evidence="4">
    <location>
        <begin position="119"/>
        <end position="141"/>
    </location>
</feature>
<evidence type="ECO:0000259" key="6">
    <source>
        <dbReference type="Pfam" id="PF07686"/>
    </source>
</evidence>
<evidence type="ECO:0000256" key="5">
    <source>
        <dbReference type="SAM" id="SignalP"/>
    </source>
</evidence>
<dbReference type="GeneTree" id="ENSGT00720000109813"/>
<dbReference type="AlphaFoldDB" id="A0A3P9BKA1"/>
<organism evidence="7 8">
    <name type="scientific">Maylandia zebra</name>
    <name type="common">zebra mbuna</name>
    <dbReference type="NCBI Taxonomy" id="106582"/>
    <lineage>
        <taxon>Eukaryota</taxon>
        <taxon>Metazoa</taxon>
        <taxon>Chordata</taxon>
        <taxon>Craniata</taxon>
        <taxon>Vertebrata</taxon>
        <taxon>Euteleostomi</taxon>
        <taxon>Actinopterygii</taxon>
        <taxon>Neopterygii</taxon>
        <taxon>Teleostei</taxon>
        <taxon>Neoteleostei</taxon>
        <taxon>Acanthomorphata</taxon>
        <taxon>Ovalentaria</taxon>
        <taxon>Cichlomorphae</taxon>
        <taxon>Cichliformes</taxon>
        <taxon>Cichlidae</taxon>
        <taxon>African cichlids</taxon>
        <taxon>Pseudocrenilabrinae</taxon>
        <taxon>Haplochromini</taxon>
        <taxon>Maylandia</taxon>
        <taxon>Maylandia zebra complex</taxon>
    </lineage>
</organism>
<dbReference type="InterPro" id="IPR013783">
    <property type="entry name" value="Ig-like_fold"/>
</dbReference>
<reference evidence="7 8" key="1">
    <citation type="journal article" date="2014" name="Nature">
        <title>The genomic substrate for adaptive radiation in African cichlid fish.</title>
        <authorList>
            <person name="Brawand D."/>
            <person name="Wagner C.E."/>
            <person name="Li Y.I."/>
            <person name="Malinsky M."/>
            <person name="Keller I."/>
            <person name="Fan S."/>
            <person name="Simakov O."/>
            <person name="Ng A.Y."/>
            <person name="Lim Z.W."/>
            <person name="Bezault E."/>
            <person name="Turner-Maier J."/>
            <person name="Johnson J."/>
            <person name="Alcazar R."/>
            <person name="Noh H.J."/>
            <person name="Russell P."/>
            <person name="Aken B."/>
            <person name="Alfoldi J."/>
            <person name="Amemiya C."/>
            <person name="Azzouzi N."/>
            <person name="Baroiller J.F."/>
            <person name="Barloy-Hubler F."/>
            <person name="Berlin A."/>
            <person name="Bloomquist R."/>
            <person name="Carleton K.L."/>
            <person name="Conte M.A."/>
            <person name="D'Cotta H."/>
            <person name="Eshel O."/>
            <person name="Gaffney L."/>
            <person name="Galibert F."/>
            <person name="Gante H.F."/>
            <person name="Gnerre S."/>
            <person name="Greuter L."/>
            <person name="Guyon R."/>
            <person name="Haddad N.S."/>
            <person name="Haerty W."/>
            <person name="Harris R.M."/>
            <person name="Hofmann H.A."/>
            <person name="Hourlier T."/>
            <person name="Hulata G."/>
            <person name="Jaffe D.B."/>
            <person name="Lara M."/>
            <person name="Lee A.P."/>
            <person name="MacCallum I."/>
            <person name="Mwaiko S."/>
            <person name="Nikaido M."/>
            <person name="Nishihara H."/>
            <person name="Ozouf-Costaz C."/>
            <person name="Penman D.J."/>
            <person name="Przybylski D."/>
            <person name="Rakotomanga M."/>
            <person name="Renn S.C.P."/>
            <person name="Ribeiro F.J."/>
            <person name="Ron M."/>
            <person name="Salzburger W."/>
            <person name="Sanchez-Pulido L."/>
            <person name="Santos M.E."/>
            <person name="Searle S."/>
            <person name="Sharpe T."/>
            <person name="Swofford R."/>
            <person name="Tan F.J."/>
            <person name="Williams L."/>
            <person name="Young S."/>
            <person name="Yin S."/>
            <person name="Okada N."/>
            <person name="Kocher T.D."/>
            <person name="Miska E.A."/>
            <person name="Lander E.S."/>
            <person name="Venkatesh B."/>
            <person name="Fernald R.D."/>
            <person name="Meyer A."/>
            <person name="Ponting C.P."/>
            <person name="Streelman J.T."/>
            <person name="Lindblad-Toh K."/>
            <person name="Seehausen O."/>
            <person name="Di Palma F."/>
        </authorList>
    </citation>
    <scope>NUCLEOTIDE SEQUENCE</scope>
</reference>
<dbReference type="InterPro" id="IPR050671">
    <property type="entry name" value="CD300_family_receptors"/>
</dbReference>
<dbReference type="SUPFAM" id="SSF48726">
    <property type="entry name" value="Immunoglobulin"/>
    <property type="match status" value="1"/>
</dbReference>
<name>A0A3P9BKA1_9CICH</name>
<feature type="chain" id="PRO_5018261707" description="Immunoglobulin V-set domain-containing protein" evidence="5">
    <location>
        <begin position="16"/>
        <end position="210"/>
    </location>
</feature>
<evidence type="ECO:0000256" key="4">
    <source>
        <dbReference type="SAM" id="Phobius"/>
    </source>
</evidence>
<dbReference type="Pfam" id="PF07686">
    <property type="entry name" value="V-set"/>
    <property type="match status" value="1"/>
</dbReference>
<accession>A0A3P9BKA1</accession>